<evidence type="ECO:0000259" key="1">
    <source>
        <dbReference type="Pfam" id="PF05018"/>
    </source>
</evidence>
<proteinExistence type="predicted"/>
<dbReference type="InterPro" id="IPR007714">
    <property type="entry name" value="CFA20_dom"/>
</dbReference>
<dbReference type="Proteomes" id="UP000076727">
    <property type="component" value="Unassembled WGS sequence"/>
</dbReference>
<protein>
    <recommendedName>
        <fullName evidence="1">CFA20 domain-containing protein</fullName>
    </recommendedName>
</protein>
<accession>A0A165SGG6</accession>
<dbReference type="EMBL" id="KV429043">
    <property type="protein sequence ID" value="KZT71946.1"/>
    <property type="molecule type" value="Genomic_DNA"/>
</dbReference>
<dbReference type="AlphaFoldDB" id="A0A165SGG6"/>
<dbReference type="STRING" id="1314783.A0A165SGG6"/>
<reference evidence="2 3" key="1">
    <citation type="journal article" date="2016" name="Mol. Biol. Evol.">
        <title>Comparative Genomics of Early-Diverging Mushroom-Forming Fungi Provides Insights into the Origins of Lignocellulose Decay Capabilities.</title>
        <authorList>
            <person name="Nagy L.G."/>
            <person name="Riley R."/>
            <person name="Tritt A."/>
            <person name="Adam C."/>
            <person name="Daum C."/>
            <person name="Floudas D."/>
            <person name="Sun H."/>
            <person name="Yadav J.S."/>
            <person name="Pangilinan J."/>
            <person name="Larsson K.H."/>
            <person name="Matsuura K."/>
            <person name="Barry K."/>
            <person name="Labutti K."/>
            <person name="Kuo R."/>
            <person name="Ohm R.A."/>
            <person name="Bhattacharya S.S."/>
            <person name="Shirouzu T."/>
            <person name="Yoshinaga Y."/>
            <person name="Martin F.M."/>
            <person name="Grigoriev I.V."/>
            <person name="Hibbett D.S."/>
        </authorList>
    </citation>
    <scope>NUCLEOTIDE SEQUENCE [LARGE SCALE GENOMIC DNA]</scope>
    <source>
        <strain evidence="2 3">L-15889</strain>
    </source>
</reference>
<evidence type="ECO:0000313" key="3">
    <source>
        <dbReference type="Proteomes" id="UP000076727"/>
    </source>
</evidence>
<organism evidence="2 3">
    <name type="scientific">Daedalea quercina L-15889</name>
    <dbReference type="NCBI Taxonomy" id="1314783"/>
    <lineage>
        <taxon>Eukaryota</taxon>
        <taxon>Fungi</taxon>
        <taxon>Dikarya</taxon>
        <taxon>Basidiomycota</taxon>
        <taxon>Agaricomycotina</taxon>
        <taxon>Agaricomycetes</taxon>
        <taxon>Polyporales</taxon>
        <taxon>Fomitopsis</taxon>
    </lineage>
</organism>
<feature type="domain" description="CFA20" evidence="1">
    <location>
        <begin position="72"/>
        <end position="191"/>
    </location>
</feature>
<dbReference type="PANTHER" id="PTHR12458">
    <property type="entry name" value="ORF PROTEIN"/>
    <property type="match status" value="1"/>
</dbReference>
<evidence type="ECO:0000313" key="2">
    <source>
        <dbReference type="EMBL" id="KZT71946.1"/>
    </source>
</evidence>
<keyword evidence="3" id="KW-1185">Reference proteome</keyword>
<dbReference type="OrthoDB" id="7486196at2759"/>
<dbReference type="InterPro" id="IPR040441">
    <property type="entry name" value="CFA20/CFAP20DC"/>
</dbReference>
<name>A0A165SGG6_9APHY</name>
<dbReference type="Pfam" id="PF05018">
    <property type="entry name" value="CFA20_dom"/>
    <property type="match status" value="1"/>
</dbReference>
<gene>
    <name evidence="2" type="ORF">DAEQUDRAFT_706187</name>
</gene>
<sequence>MFSSAVQPPLVSLLSSTGSDPLALFSLHTDDMLASDSCVCLLKDSTSLPHPPPPATLVSLGEEYEPDRSNYKLDQTVLHIQSPTLRSTYIQCPPLGWSSCGRGTHMRRDGLGIEHPWIHLQVRYLHREWSFEVGIVDQSRREGIVRCSTFQKEPQLKLGKRPLLHLPLAFPSLSSRPLTSWSTVTLNLPSLLPHFSSASLVRKEYEHEDADQDGTLVSRDMPQGLDAIGKAAVPSGTYSHVSYVKVYATCRLRRIYFTENGPRQETPWEFGLYAAD</sequence>